<feature type="signal peptide" evidence="17">
    <location>
        <begin position="1"/>
        <end position="23"/>
    </location>
</feature>
<dbReference type="InterPro" id="IPR032675">
    <property type="entry name" value="LRR_dom_sf"/>
</dbReference>
<evidence type="ECO:0000256" key="10">
    <source>
        <dbReference type="ARBA" id="ARBA00022777"/>
    </source>
</evidence>
<keyword evidence="13 16" id="KW-0472">Membrane</keyword>
<dbReference type="InterPro" id="IPR051809">
    <property type="entry name" value="Plant_receptor-like_S/T_kinase"/>
</dbReference>
<evidence type="ECO:0000313" key="19">
    <source>
        <dbReference type="EMBL" id="KZV51083.1"/>
    </source>
</evidence>
<keyword evidence="5" id="KW-0808">Transferase</keyword>
<dbReference type="InterPro" id="IPR001611">
    <property type="entry name" value="Leu-rich_rpt"/>
</dbReference>
<dbReference type="SMART" id="SM00220">
    <property type="entry name" value="S_TKc"/>
    <property type="match status" value="1"/>
</dbReference>
<evidence type="ECO:0000256" key="12">
    <source>
        <dbReference type="ARBA" id="ARBA00022989"/>
    </source>
</evidence>
<keyword evidence="4" id="KW-0433">Leucine-rich repeat</keyword>
<dbReference type="Pfam" id="PF13855">
    <property type="entry name" value="LRR_8"/>
    <property type="match status" value="3"/>
</dbReference>
<dbReference type="Pfam" id="PF00560">
    <property type="entry name" value="LRR_1"/>
    <property type="match status" value="9"/>
</dbReference>
<dbReference type="FunFam" id="3.80.10.10:FF:000041">
    <property type="entry name" value="LRR receptor-like serine/threonine-protein kinase ERECTA"/>
    <property type="match status" value="1"/>
</dbReference>
<dbReference type="Gene3D" id="3.30.200.20">
    <property type="entry name" value="Phosphorylase Kinase, domain 1"/>
    <property type="match status" value="1"/>
</dbReference>
<dbReference type="PROSITE" id="PS00107">
    <property type="entry name" value="PROTEIN_KINASE_ATP"/>
    <property type="match status" value="1"/>
</dbReference>
<evidence type="ECO:0000256" key="14">
    <source>
        <dbReference type="ARBA" id="ARBA00023180"/>
    </source>
</evidence>
<evidence type="ECO:0000256" key="17">
    <source>
        <dbReference type="SAM" id="SignalP"/>
    </source>
</evidence>
<dbReference type="Proteomes" id="UP000250235">
    <property type="component" value="Unassembled WGS sequence"/>
</dbReference>
<dbReference type="Gene3D" id="3.80.10.10">
    <property type="entry name" value="Ribonuclease Inhibitor"/>
    <property type="match status" value="6"/>
</dbReference>
<dbReference type="InterPro" id="IPR011009">
    <property type="entry name" value="Kinase-like_dom_sf"/>
</dbReference>
<evidence type="ECO:0000256" key="9">
    <source>
        <dbReference type="ARBA" id="ARBA00022741"/>
    </source>
</evidence>
<sequence>MGHCIHLAAVLFLQSFLAILATGETNITTDQSALLALKARVISDPYGVLRNWNLSSSACDWVGVTCGTRHRRVISLNVSGMDLTGTIPPELGNLSFLVSLDMIGNHFGGILPENLAHLRRLTLIRLTDNNFQGEVPSLFSFLPRLGHLHLRNNKFTGLNFFLRSISNETKLEILDMSLNALEGKIPMSIGNLHNLRGLDMDDNHLSGPIPSSIGNMSRLEIFTMANNSIQGTIPEGIGNLLNLKYLILPQNRLTGSIPYSIFNISTLEVLSFAENKMSFTLPDDMCLGLPLLQGIYLSSNDIYGHIPSSISACSQLQNINLFNNRMTGTIPPEITNLEMLELLHLGYNRLTGTIPSEIGKLQNLQDLRMENNYLSGSIPFSLFNISSLRILRLLKNQLSGSLTEEFGNLTMLNELYISENRFTGVIPQRFSELQELTALDLGINRLAGSIPRGIFNISTLEVLSLTENNLTGKLPLDIGHLLPNLGKLYLGGNNLDGPLPYSILNCSELTLLDLSENEFTGPIPSSLGNLRALTVLNLMVNNFINESPSPELSFVTSLMNCRDLTLLAISYNPLNGVLPISIGNLSSSLQTIYATDARIKGRIPDEIGNLSGLATLYLSTNDLTGFIPKTLGGLSKLQQLYLPANRISGSIPSDICKLKKLGALDLGENQLNGSLPECFGDLSSLREIYLNLNNLSSGIPDSIWNLKDLLVLDISSNSLTNALSSHIGNLKMATSINLSVNQLSNDIPATIGGLQSLTNLSLAHNRFQGSIPESIGDMLNLVSLDLSYNKISGRIPKSLEALKHLEHFNVSFNELSGDIPNGGPFSNFSGESFMFNSELCGNPRFQVPRCPGSKHQSKAKKVLRVAFITLGIATFVVIITLTLILAKYRRKNKPTNISDVSSLVGPARLSYYELLQATDGYSESNFLGRGGFSSVYKGVLKDGTAIAVKVLNMELEGALRSFDDECEVLRNLRHRNLAKVLGSCSNQDFKALVLEFMPNGSLEKWLYSESHILNVTQRLNIMIDVASALEYLHHGYATPVVHCDLKPGNVLLDANMVAHVSDFGISKLLGEGESMKHTRTLATLEFGLEGNVSTRCDVYSYGIMLLEIMTGKRPSDEMFDGQLNLKNWVQTAEQCISTGHRRQLDKNRGRKFQQTTVLCFLCSGIGSELLGRISR</sequence>
<dbReference type="Pfam" id="PF08263">
    <property type="entry name" value="LRRNT_2"/>
    <property type="match status" value="1"/>
</dbReference>
<dbReference type="OrthoDB" id="676979at2759"/>
<dbReference type="GO" id="GO:0051707">
    <property type="term" value="P:response to other organism"/>
    <property type="evidence" value="ECO:0007669"/>
    <property type="project" value="UniProtKB-ARBA"/>
</dbReference>
<dbReference type="AlphaFoldDB" id="A0A2Z7CWA5"/>
<dbReference type="Gene3D" id="1.10.510.10">
    <property type="entry name" value="Transferase(Phosphotransferase) domain 1"/>
    <property type="match status" value="1"/>
</dbReference>
<dbReference type="SUPFAM" id="SSF52058">
    <property type="entry name" value="L domain-like"/>
    <property type="match status" value="2"/>
</dbReference>
<dbReference type="InterPro" id="IPR003591">
    <property type="entry name" value="Leu-rich_rpt_typical-subtyp"/>
</dbReference>
<evidence type="ECO:0000313" key="20">
    <source>
        <dbReference type="Proteomes" id="UP000250235"/>
    </source>
</evidence>
<dbReference type="SUPFAM" id="SSF56112">
    <property type="entry name" value="Protein kinase-like (PK-like)"/>
    <property type="match status" value="1"/>
</dbReference>
<feature type="chain" id="PRO_5016273351" evidence="17">
    <location>
        <begin position="24"/>
        <end position="1175"/>
    </location>
</feature>
<dbReference type="FunFam" id="3.30.200.20:FF:000661">
    <property type="entry name" value="Serine-threonine protein kinase plant-type"/>
    <property type="match status" value="1"/>
</dbReference>
<keyword evidence="12 16" id="KW-1133">Transmembrane helix</keyword>
<dbReference type="InterPro" id="IPR017441">
    <property type="entry name" value="Protein_kinase_ATP_BS"/>
</dbReference>
<evidence type="ECO:0000256" key="8">
    <source>
        <dbReference type="ARBA" id="ARBA00022737"/>
    </source>
</evidence>
<dbReference type="GO" id="GO:0006952">
    <property type="term" value="P:defense response"/>
    <property type="evidence" value="ECO:0007669"/>
    <property type="project" value="UniProtKB-ARBA"/>
</dbReference>
<evidence type="ECO:0000256" key="7">
    <source>
        <dbReference type="ARBA" id="ARBA00022729"/>
    </source>
</evidence>
<dbReference type="InterPro" id="IPR008271">
    <property type="entry name" value="Ser/Thr_kinase_AS"/>
</dbReference>
<feature type="transmembrane region" description="Helical" evidence="16">
    <location>
        <begin position="865"/>
        <end position="886"/>
    </location>
</feature>
<keyword evidence="9 15" id="KW-0547">Nucleotide-binding</keyword>
<organism evidence="19 20">
    <name type="scientific">Dorcoceras hygrometricum</name>
    <dbReference type="NCBI Taxonomy" id="472368"/>
    <lineage>
        <taxon>Eukaryota</taxon>
        <taxon>Viridiplantae</taxon>
        <taxon>Streptophyta</taxon>
        <taxon>Embryophyta</taxon>
        <taxon>Tracheophyta</taxon>
        <taxon>Spermatophyta</taxon>
        <taxon>Magnoliopsida</taxon>
        <taxon>eudicotyledons</taxon>
        <taxon>Gunneridae</taxon>
        <taxon>Pentapetalae</taxon>
        <taxon>asterids</taxon>
        <taxon>lamiids</taxon>
        <taxon>Lamiales</taxon>
        <taxon>Gesneriaceae</taxon>
        <taxon>Didymocarpoideae</taxon>
        <taxon>Trichosporeae</taxon>
        <taxon>Loxocarpinae</taxon>
        <taxon>Dorcoceras</taxon>
    </lineage>
</organism>
<dbReference type="SMART" id="SM00365">
    <property type="entry name" value="LRR_SD22"/>
    <property type="match status" value="7"/>
</dbReference>
<dbReference type="Pfam" id="PF07714">
    <property type="entry name" value="PK_Tyr_Ser-Thr"/>
    <property type="match status" value="1"/>
</dbReference>
<dbReference type="SUPFAM" id="SSF52047">
    <property type="entry name" value="RNI-like"/>
    <property type="match status" value="1"/>
</dbReference>
<keyword evidence="19" id="KW-0675">Receptor</keyword>
<evidence type="ECO:0000256" key="4">
    <source>
        <dbReference type="ARBA" id="ARBA00022614"/>
    </source>
</evidence>
<keyword evidence="8" id="KW-0677">Repeat</keyword>
<evidence type="ECO:0000256" key="16">
    <source>
        <dbReference type="SAM" id="Phobius"/>
    </source>
</evidence>
<keyword evidence="3" id="KW-0723">Serine/threonine-protein kinase</keyword>
<dbReference type="SMART" id="SM00369">
    <property type="entry name" value="LRR_TYP"/>
    <property type="match status" value="12"/>
</dbReference>
<evidence type="ECO:0000256" key="5">
    <source>
        <dbReference type="ARBA" id="ARBA00022679"/>
    </source>
</evidence>
<name>A0A2Z7CWA5_9LAMI</name>
<dbReference type="GO" id="GO:0016020">
    <property type="term" value="C:membrane"/>
    <property type="evidence" value="ECO:0007669"/>
    <property type="project" value="UniProtKB-SubCell"/>
</dbReference>
<keyword evidence="20" id="KW-1185">Reference proteome</keyword>
<proteinExistence type="inferred from homology"/>
<accession>A0A2Z7CWA5</accession>
<dbReference type="GO" id="GO:0005524">
    <property type="term" value="F:ATP binding"/>
    <property type="evidence" value="ECO:0007669"/>
    <property type="project" value="UniProtKB-UniRule"/>
</dbReference>
<keyword evidence="10 19" id="KW-0418">Kinase</keyword>
<comment type="similarity">
    <text evidence="2">Belongs to the protein kinase superfamily. Ser/Thr protein kinase family.</text>
</comment>
<dbReference type="PROSITE" id="PS51450">
    <property type="entry name" value="LRR"/>
    <property type="match status" value="1"/>
</dbReference>
<dbReference type="InterPro" id="IPR001245">
    <property type="entry name" value="Ser-Thr/Tyr_kinase_cat_dom"/>
</dbReference>
<dbReference type="FunFam" id="3.80.10.10:FF:000719">
    <property type="entry name" value="MDIS1-interacting receptor like kinase 2 isoform A"/>
    <property type="match status" value="1"/>
</dbReference>
<dbReference type="PANTHER" id="PTHR27008:SF602">
    <property type="entry name" value="LRR RECEPTOR-LIKE SERINE_THREONINE-PROTEIN KINASE EFR"/>
    <property type="match status" value="1"/>
</dbReference>
<evidence type="ECO:0000256" key="15">
    <source>
        <dbReference type="PROSITE-ProRule" id="PRU10141"/>
    </source>
</evidence>
<comment type="subcellular location">
    <subcellularLocation>
        <location evidence="1">Membrane</location>
        <topology evidence="1">Single-pass membrane protein</topology>
    </subcellularLocation>
</comment>
<reference evidence="19 20" key="1">
    <citation type="journal article" date="2015" name="Proc. Natl. Acad. Sci. U.S.A.">
        <title>The resurrection genome of Boea hygrometrica: A blueprint for survival of dehydration.</title>
        <authorList>
            <person name="Xiao L."/>
            <person name="Yang G."/>
            <person name="Zhang L."/>
            <person name="Yang X."/>
            <person name="Zhao S."/>
            <person name="Ji Z."/>
            <person name="Zhou Q."/>
            <person name="Hu M."/>
            <person name="Wang Y."/>
            <person name="Chen M."/>
            <person name="Xu Y."/>
            <person name="Jin H."/>
            <person name="Xiao X."/>
            <person name="Hu G."/>
            <person name="Bao F."/>
            <person name="Hu Y."/>
            <person name="Wan P."/>
            <person name="Li L."/>
            <person name="Deng X."/>
            <person name="Kuang T."/>
            <person name="Xiang C."/>
            <person name="Zhu J.K."/>
            <person name="Oliver M.J."/>
            <person name="He Y."/>
        </authorList>
    </citation>
    <scope>NUCLEOTIDE SEQUENCE [LARGE SCALE GENOMIC DNA]</scope>
    <source>
        <strain evidence="20">cv. XS01</strain>
    </source>
</reference>
<dbReference type="GO" id="GO:0004674">
    <property type="term" value="F:protein serine/threonine kinase activity"/>
    <property type="evidence" value="ECO:0007669"/>
    <property type="project" value="UniProtKB-KW"/>
</dbReference>
<evidence type="ECO:0000259" key="18">
    <source>
        <dbReference type="PROSITE" id="PS50011"/>
    </source>
</evidence>
<dbReference type="InterPro" id="IPR000719">
    <property type="entry name" value="Prot_kinase_dom"/>
</dbReference>
<evidence type="ECO:0000256" key="11">
    <source>
        <dbReference type="ARBA" id="ARBA00022840"/>
    </source>
</evidence>
<dbReference type="InterPro" id="IPR013210">
    <property type="entry name" value="LRR_N_plant-typ"/>
</dbReference>
<keyword evidence="6 16" id="KW-0812">Transmembrane</keyword>
<evidence type="ECO:0000256" key="2">
    <source>
        <dbReference type="ARBA" id="ARBA00008684"/>
    </source>
</evidence>
<dbReference type="FunFam" id="3.80.10.10:FF:000129">
    <property type="entry name" value="Leucine-rich repeat receptor-like kinase"/>
    <property type="match status" value="1"/>
</dbReference>
<evidence type="ECO:0000256" key="13">
    <source>
        <dbReference type="ARBA" id="ARBA00023136"/>
    </source>
</evidence>
<keyword evidence="7 17" id="KW-0732">Signal</keyword>
<dbReference type="PROSITE" id="PS00108">
    <property type="entry name" value="PROTEIN_KINASE_ST"/>
    <property type="match status" value="1"/>
</dbReference>
<feature type="domain" description="Protein kinase" evidence="18">
    <location>
        <begin position="921"/>
        <end position="1175"/>
    </location>
</feature>
<feature type="binding site" evidence="15">
    <location>
        <position position="949"/>
    </location>
    <ligand>
        <name>ATP</name>
        <dbReference type="ChEBI" id="CHEBI:30616"/>
    </ligand>
</feature>
<keyword evidence="14" id="KW-0325">Glycoprotein</keyword>
<dbReference type="PROSITE" id="PS50011">
    <property type="entry name" value="PROTEIN_KINASE_DOM"/>
    <property type="match status" value="1"/>
</dbReference>
<dbReference type="FunFam" id="3.80.10.10:FF:000095">
    <property type="entry name" value="LRR receptor-like serine/threonine-protein kinase GSO1"/>
    <property type="match status" value="2"/>
</dbReference>
<evidence type="ECO:0000256" key="1">
    <source>
        <dbReference type="ARBA" id="ARBA00004167"/>
    </source>
</evidence>
<dbReference type="EMBL" id="KQ992022">
    <property type="protein sequence ID" value="KZV51083.1"/>
    <property type="molecule type" value="Genomic_DNA"/>
</dbReference>
<protein>
    <submittedName>
        <fullName evidence="19">Putative LRR receptor-like serine/threonine-protein kinase</fullName>
    </submittedName>
</protein>
<gene>
    <name evidence="19" type="ORF">F511_01875</name>
</gene>
<dbReference type="PANTHER" id="PTHR27008">
    <property type="entry name" value="OS04G0122200 PROTEIN"/>
    <property type="match status" value="1"/>
</dbReference>
<keyword evidence="11 15" id="KW-0067">ATP-binding</keyword>
<evidence type="ECO:0000256" key="6">
    <source>
        <dbReference type="ARBA" id="ARBA00022692"/>
    </source>
</evidence>
<evidence type="ECO:0000256" key="3">
    <source>
        <dbReference type="ARBA" id="ARBA00022527"/>
    </source>
</evidence>